<protein>
    <submittedName>
        <fullName evidence="2">Uncharacterized protein</fullName>
    </submittedName>
</protein>
<evidence type="ECO:0000313" key="1">
    <source>
        <dbReference type="EMBL" id="KAF7114448.1"/>
    </source>
</evidence>
<name>A0A8H6PP78_9EURO</name>
<dbReference type="EMBL" id="JACBAF010002294">
    <property type="protein sequence ID" value="KAF7157982.1"/>
    <property type="molecule type" value="Genomic_DNA"/>
</dbReference>
<accession>A0A8H6PP78</accession>
<sequence>MRQAPDPMGISSLGSDGVLRYLTADRDVIDAIVLRPGLIKALLDRTPFSQETEDTFRRVDGTLVPREQWFNPDTGLLPSLLLEEEREKVRERMAYAGEEFRK</sequence>
<comment type="caution">
    <text evidence="2">The sequence shown here is derived from an EMBL/GenBank/DDBJ whole genome shotgun (WGS) entry which is preliminary data.</text>
</comment>
<evidence type="ECO:0000313" key="2">
    <source>
        <dbReference type="EMBL" id="KAF7157982.1"/>
    </source>
</evidence>
<dbReference type="OrthoDB" id="3660917at2759"/>
<dbReference type="EMBL" id="JACBAD010002124">
    <property type="protein sequence ID" value="KAF7114448.1"/>
    <property type="molecule type" value="Genomic_DNA"/>
</dbReference>
<dbReference type="Proteomes" id="UP000630445">
    <property type="component" value="Unassembled WGS sequence"/>
</dbReference>
<evidence type="ECO:0000313" key="4">
    <source>
        <dbReference type="Proteomes" id="UP000662466"/>
    </source>
</evidence>
<organism evidence="2 4">
    <name type="scientific">Aspergillus hiratsukae</name>
    <dbReference type="NCBI Taxonomy" id="1194566"/>
    <lineage>
        <taxon>Eukaryota</taxon>
        <taxon>Fungi</taxon>
        <taxon>Dikarya</taxon>
        <taxon>Ascomycota</taxon>
        <taxon>Pezizomycotina</taxon>
        <taxon>Eurotiomycetes</taxon>
        <taxon>Eurotiomycetidae</taxon>
        <taxon>Eurotiales</taxon>
        <taxon>Aspergillaceae</taxon>
        <taxon>Aspergillus</taxon>
        <taxon>Aspergillus subgen. Fumigati</taxon>
    </lineage>
</organism>
<dbReference type="AlphaFoldDB" id="A0A8H6PP78"/>
<evidence type="ECO:0000313" key="3">
    <source>
        <dbReference type="Proteomes" id="UP000630445"/>
    </source>
</evidence>
<proteinExistence type="predicted"/>
<gene>
    <name evidence="1" type="ORF">CNMCM5793_008752</name>
    <name evidence="2" type="ORF">CNMCM6106_004271</name>
</gene>
<reference evidence="2" key="1">
    <citation type="submission" date="2020-06" db="EMBL/GenBank/DDBJ databases">
        <title>Draft genome sequences of strains closely related to Aspergillus parafelis and Aspergillus hiratsukae.</title>
        <authorList>
            <person name="Dos Santos R.A.C."/>
            <person name="Rivero-Menendez O."/>
            <person name="Steenwyk J.L."/>
            <person name="Mead M.E."/>
            <person name="Goldman G.H."/>
            <person name="Alastruey-Izquierdo A."/>
            <person name="Rokas A."/>
        </authorList>
    </citation>
    <scope>NUCLEOTIDE SEQUENCE</scope>
    <source>
        <strain evidence="1">CNM-CM5793</strain>
        <strain evidence="2">CNM-CM6106</strain>
    </source>
</reference>
<dbReference type="Proteomes" id="UP000662466">
    <property type="component" value="Unassembled WGS sequence"/>
</dbReference>
<keyword evidence="3" id="KW-1185">Reference proteome</keyword>